<dbReference type="PANTHER" id="PTHR43975:SF2">
    <property type="entry name" value="EG:BACR7A4.14 PROTEIN-RELATED"/>
    <property type="match status" value="1"/>
</dbReference>
<evidence type="ECO:0000256" key="1">
    <source>
        <dbReference type="ARBA" id="ARBA00006484"/>
    </source>
</evidence>
<reference evidence="2 3" key="1">
    <citation type="submission" date="2018-10" db="EMBL/GenBank/DDBJ databases">
        <title>Histidinibacterium lentulum gen. nov., sp. nov., a marine bacterium from the culture broth of Picochlorum sp. 122.</title>
        <authorList>
            <person name="Wang G."/>
        </authorList>
    </citation>
    <scope>NUCLEOTIDE SEQUENCE [LARGE SCALE GENOMIC DNA]</scope>
    <source>
        <strain evidence="2 3">B17</strain>
    </source>
</reference>
<dbReference type="InterPro" id="IPR020904">
    <property type="entry name" value="Sc_DH/Rdtase_CS"/>
</dbReference>
<dbReference type="PRINTS" id="PR00081">
    <property type="entry name" value="GDHRDH"/>
</dbReference>
<dbReference type="SUPFAM" id="SSF51735">
    <property type="entry name" value="NAD(P)-binding Rossmann-fold domains"/>
    <property type="match status" value="1"/>
</dbReference>
<dbReference type="Proteomes" id="UP000268016">
    <property type="component" value="Unassembled WGS sequence"/>
</dbReference>
<dbReference type="InterPro" id="IPR002347">
    <property type="entry name" value="SDR_fam"/>
</dbReference>
<dbReference type="PANTHER" id="PTHR43975">
    <property type="entry name" value="ZGC:101858"/>
    <property type="match status" value="1"/>
</dbReference>
<organism evidence="2 3">
    <name type="scientific">Histidinibacterium lentulum</name>
    <dbReference type="NCBI Taxonomy" id="2480588"/>
    <lineage>
        <taxon>Bacteria</taxon>
        <taxon>Pseudomonadati</taxon>
        <taxon>Pseudomonadota</taxon>
        <taxon>Alphaproteobacteria</taxon>
        <taxon>Rhodobacterales</taxon>
        <taxon>Paracoccaceae</taxon>
        <taxon>Histidinibacterium</taxon>
    </lineage>
</organism>
<proteinExistence type="inferred from homology"/>
<dbReference type="RefSeq" id="WP_123642118.1">
    <property type="nucleotide sequence ID" value="NZ_ML119084.1"/>
</dbReference>
<comment type="caution">
    <text evidence="2">The sequence shown here is derived from an EMBL/GenBank/DDBJ whole genome shotgun (WGS) entry which is preliminary data.</text>
</comment>
<dbReference type="InterPro" id="IPR036291">
    <property type="entry name" value="NAD(P)-bd_dom_sf"/>
</dbReference>
<dbReference type="AlphaFoldDB" id="A0A3N2R5B6"/>
<dbReference type="PRINTS" id="PR00080">
    <property type="entry name" value="SDRFAMILY"/>
</dbReference>
<dbReference type="EMBL" id="RDRB01000004">
    <property type="protein sequence ID" value="ROU02593.1"/>
    <property type="molecule type" value="Genomic_DNA"/>
</dbReference>
<gene>
    <name evidence="2" type="ORF">EAT49_09705</name>
</gene>
<dbReference type="FunFam" id="3.40.50.720:FF:000084">
    <property type="entry name" value="Short-chain dehydrogenase reductase"/>
    <property type="match status" value="1"/>
</dbReference>
<dbReference type="CDD" id="cd05233">
    <property type="entry name" value="SDR_c"/>
    <property type="match status" value="1"/>
</dbReference>
<dbReference type="Gene3D" id="3.40.50.720">
    <property type="entry name" value="NAD(P)-binding Rossmann-like Domain"/>
    <property type="match status" value="1"/>
</dbReference>
<dbReference type="Pfam" id="PF13561">
    <property type="entry name" value="adh_short_C2"/>
    <property type="match status" value="1"/>
</dbReference>
<dbReference type="PROSITE" id="PS00061">
    <property type="entry name" value="ADH_SHORT"/>
    <property type="match status" value="1"/>
</dbReference>
<protein>
    <submittedName>
        <fullName evidence="2">SDR family oxidoreductase</fullName>
    </submittedName>
</protein>
<dbReference type="NCBIfam" id="NF004847">
    <property type="entry name" value="PRK06198.1"/>
    <property type="match status" value="1"/>
</dbReference>
<keyword evidence="3" id="KW-1185">Reference proteome</keyword>
<accession>A0A3N2R5B6</accession>
<name>A0A3N2R5B6_9RHOB</name>
<comment type="similarity">
    <text evidence="1">Belongs to the short-chain dehydrogenases/reductases (SDR) family.</text>
</comment>
<dbReference type="OrthoDB" id="7157698at2"/>
<sequence>MEVRLDGRAVVITGAASGIGAAIAAEAARAGGRLCLTDIDDAGLSGVAAELSALGAEIATVVADLSDAAAPARVAADARARFGRIDGLVNAAGLTTRAGLADAMPETWDHLFAVNGRAPFFLMQEAVRDMRARGAAGSIVNILSVNAHVGLPDLAVYSGSKGALSTLTKNAANAHMADLIRVNGINLGWVATEAEHHMQSVVLGKGPDWLAEAAATRPAGRLVEAGEAGRLAVWLLSDASRPMTGMALDLEYWVAGSPP</sequence>
<evidence type="ECO:0000313" key="2">
    <source>
        <dbReference type="EMBL" id="ROU02593.1"/>
    </source>
</evidence>
<evidence type="ECO:0000313" key="3">
    <source>
        <dbReference type="Proteomes" id="UP000268016"/>
    </source>
</evidence>